<name>A0A3L6Q9K3_PANMI</name>
<protein>
    <recommendedName>
        <fullName evidence="3">Nuclease HARBI1</fullName>
    </recommendedName>
</protein>
<dbReference type="STRING" id="4540.A0A3L6Q9K3"/>
<dbReference type="Proteomes" id="UP000275267">
    <property type="component" value="Unassembled WGS sequence"/>
</dbReference>
<evidence type="ECO:0000313" key="2">
    <source>
        <dbReference type="Proteomes" id="UP000275267"/>
    </source>
</evidence>
<organism evidence="1 2">
    <name type="scientific">Panicum miliaceum</name>
    <name type="common">Proso millet</name>
    <name type="synonym">Broomcorn millet</name>
    <dbReference type="NCBI Taxonomy" id="4540"/>
    <lineage>
        <taxon>Eukaryota</taxon>
        <taxon>Viridiplantae</taxon>
        <taxon>Streptophyta</taxon>
        <taxon>Embryophyta</taxon>
        <taxon>Tracheophyta</taxon>
        <taxon>Spermatophyta</taxon>
        <taxon>Magnoliopsida</taxon>
        <taxon>Liliopsida</taxon>
        <taxon>Poales</taxon>
        <taxon>Poaceae</taxon>
        <taxon>PACMAD clade</taxon>
        <taxon>Panicoideae</taxon>
        <taxon>Panicodae</taxon>
        <taxon>Paniceae</taxon>
        <taxon>Panicinae</taxon>
        <taxon>Panicum</taxon>
        <taxon>Panicum sect. Panicum</taxon>
    </lineage>
</organism>
<reference evidence="2" key="1">
    <citation type="journal article" date="2019" name="Nat. Commun.">
        <title>The genome of broomcorn millet.</title>
        <authorList>
            <person name="Zou C."/>
            <person name="Miki D."/>
            <person name="Li D."/>
            <person name="Tang Q."/>
            <person name="Xiao L."/>
            <person name="Rajput S."/>
            <person name="Deng P."/>
            <person name="Jia W."/>
            <person name="Huang R."/>
            <person name="Zhang M."/>
            <person name="Sun Y."/>
            <person name="Hu J."/>
            <person name="Fu X."/>
            <person name="Schnable P.S."/>
            <person name="Li F."/>
            <person name="Zhang H."/>
            <person name="Feng B."/>
            <person name="Zhu X."/>
            <person name="Liu R."/>
            <person name="Schnable J.C."/>
            <person name="Zhu J.-K."/>
            <person name="Zhang H."/>
        </authorList>
    </citation>
    <scope>NUCLEOTIDE SEQUENCE [LARGE SCALE GENOMIC DNA]</scope>
</reference>
<evidence type="ECO:0000313" key="1">
    <source>
        <dbReference type="EMBL" id="RLM74508.1"/>
    </source>
</evidence>
<dbReference type="PANTHER" id="PTHR47150">
    <property type="entry name" value="OS12G0169200 PROTEIN"/>
    <property type="match status" value="1"/>
</dbReference>
<evidence type="ECO:0008006" key="3">
    <source>
        <dbReference type="Google" id="ProtNLM"/>
    </source>
</evidence>
<dbReference type="AlphaFoldDB" id="A0A3L6Q9K3"/>
<dbReference type="PANTHER" id="PTHR47150:SF6">
    <property type="entry name" value="OS01G0872900 PROTEIN"/>
    <property type="match status" value="1"/>
</dbReference>
<dbReference type="OrthoDB" id="124998at2759"/>
<comment type="caution">
    <text evidence="1">The sequence shown here is derived from an EMBL/GenBank/DDBJ whole genome shotgun (WGS) entry which is preliminary data.</text>
</comment>
<dbReference type="EMBL" id="PQIB02000013">
    <property type="protein sequence ID" value="RLM74508.1"/>
    <property type="molecule type" value="Genomic_DNA"/>
</dbReference>
<proteinExistence type="predicted"/>
<accession>A0A3L6Q9K3</accession>
<sequence>MSRELFMHIAKAVEAHCPYFMQKRNASGELGHNVLKKIAASARMLAYGCPADVIDDWIHIVENTVIKSLKKFVKSAIDIFGEHYLREPNAEDTARLMQMGESKGFRSMLGCIDCIHWRWENYPAA</sequence>
<dbReference type="Pfam" id="PF04827">
    <property type="entry name" value="Plant_tran"/>
    <property type="match status" value="1"/>
</dbReference>
<gene>
    <name evidence="1" type="ORF">C2845_PM15G00780</name>
</gene>
<dbReference type="InterPro" id="IPR006912">
    <property type="entry name" value="Harbinger_derived_prot"/>
</dbReference>
<keyword evidence="2" id="KW-1185">Reference proteome</keyword>